<dbReference type="EMBL" id="CP001527">
    <property type="protein sequence ID" value="ACN92688.1"/>
    <property type="molecule type" value="Genomic_DNA"/>
</dbReference>
<feature type="domain" description="Amidohydrolase-related" evidence="1">
    <location>
        <begin position="43"/>
        <end position="74"/>
    </location>
</feature>
<proteinExistence type="predicted"/>
<dbReference type="Gene3D" id="2.30.40.10">
    <property type="entry name" value="Urease, subunit C, domain 1"/>
    <property type="match status" value="1"/>
</dbReference>
<sequence length="78" mass="8778">MDLFKIKANYIDIFNKEIYPASITIANGHIASIEKINATLDEYVLPGFIDAHIHIESSFLIPSNFAHLVVAHGALWRQ</sequence>
<dbReference type="InterPro" id="IPR011059">
    <property type="entry name" value="Metal-dep_hydrolase_composite"/>
</dbReference>
<dbReference type="AlphaFoldDB" id="A0A7U4DIR4"/>
<dbReference type="InterPro" id="IPR006680">
    <property type="entry name" value="Amidohydro-rel"/>
</dbReference>
<dbReference type="GO" id="GO:0016810">
    <property type="term" value="F:hydrolase activity, acting on carbon-nitrogen (but not peptide) bonds"/>
    <property type="evidence" value="ECO:0007669"/>
    <property type="project" value="InterPro"/>
</dbReference>
<geneLocation type="plasmid" evidence="2 3">
    <name>118a_lp17</name>
</geneLocation>
<evidence type="ECO:0000259" key="1">
    <source>
        <dbReference type="Pfam" id="PF01979"/>
    </source>
</evidence>
<dbReference type="SUPFAM" id="SSF51338">
    <property type="entry name" value="Composite domain of metallo-dependent hydrolases"/>
    <property type="match status" value="1"/>
</dbReference>
<accession>A0A7U4DIR4</accession>
<protein>
    <submittedName>
        <fullName evidence="2">Adenine deaminase</fullName>
    </submittedName>
</protein>
<evidence type="ECO:0000313" key="2">
    <source>
        <dbReference type="EMBL" id="ACN92688.1"/>
    </source>
</evidence>
<reference evidence="2 3" key="1">
    <citation type="journal article" date="2011" name="J. Bacteriol.">
        <title>Whole-genome sequences of thirteen isolates of Borrelia burgdorferi.</title>
        <authorList>
            <person name="Schutzer S.E."/>
            <person name="Fraser-Liggett C.M."/>
            <person name="Casjens S.R."/>
            <person name="Qiu W.G."/>
            <person name="Dunn J.J."/>
            <person name="Mongodin E.F."/>
            <person name="Luft B.J."/>
        </authorList>
    </citation>
    <scope>NUCLEOTIDE SEQUENCE [LARGE SCALE GENOMIC DNA]</scope>
    <source>
        <strain evidence="2 3">118a</strain>
        <plasmid evidence="2 3">118a_lp17</plasmid>
    </source>
</reference>
<name>A0A7U4DIR4_BORBG</name>
<gene>
    <name evidence="2" type="primary">ade</name>
    <name evidence="2" type="ORF">BBU118A_D04</name>
</gene>
<dbReference type="Gene3D" id="3.20.20.140">
    <property type="entry name" value="Metal-dependent hydrolases"/>
    <property type="match status" value="1"/>
</dbReference>
<dbReference type="Pfam" id="PF01979">
    <property type="entry name" value="Amidohydro_1"/>
    <property type="match status" value="1"/>
</dbReference>
<evidence type="ECO:0000313" key="3">
    <source>
        <dbReference type="Proteomes" id="UP000006208"/>
    </source>
</evidence>
<organism evidence="2 3">
    <name type="scientific">Borreliella burgdorferi 118a</name>
    <dbReference type="NCBI Taxonomy" id="476210"/>
    <lineage>
        <taxon>Bacteria</taxon>
        <taxon>Pseudomonadati</taxon>
        <taxon>Spirochaetota</taxon>
        <taxon>Spirochaetia</taxon>
        <taxon>Spirochaetales</taxon>
        <taxon>Borreliaceae</taxon>
        <taxon>Borreliella</taxon>
    </lineage>
</organism>
<keyword evidence="2" id="KW-0614">Plasmid</keyword>
<dbReference type="Proteomes" id="UP000006208">
    <property type="component" value="Plasmid 118a_lp17"/>
</dbReference>